<evidence type="ECO:0000313" key="15">
    <source>
        <dbReference type="Proteomes" id="UP001280121"/>
    </source>
</evidence>
<evidence type="ECO:0000256" key="7">
    <source>
        <dbReference type="ARBA" id="ARBA00022737"/>
    </source>
</evidence>
<keyword evidence="9 11" id="KW-0472">Membrane</keyword>
<evidence type="ECO:0000256" key="5">
    <source>
        <dbReference type="ARBA" id="ARBA00022692"/>
    </source>
</evidence>
<evidence type="ECO:0000313" key="14">
    <source>
        <dbReference type="EMBL" id="KAK2635874.1"/>
    </source>
</evidence>
<dbReference type="PANTHER" id="PTHR47988">
    <property type="entry name" value="SOMATIC EMBRYOGENESIS RECEPTOR KINASE 1"/>
    <property type="match status" value="1"/>
</dbReference>
<dbReference type="InterPro" id="IPR013210">
    <property type="entry name" value="LRR_N_plant-typ"/>
</dbReference>
<evidence type="ECO:0000259" key="12">
    <source>
        <dbReference type="Pfam" id="PF08263"/>
    </source>
</evidence>
<name>A0AAD9TGT7_9ROSI</name>
<evidence type="ECO:0000256" key="10">
    <source>
        <dbReference type="ARBA" id="ARBA00023170"/>
    </source>
</evidence>
<dbReference type="SUPFAM" id="SSF52058">
    <property type="entry name" value="L domain-like"/>
    <property type="match status" value="1"/>
</dbReference>
<evidence type="ECO:0000256" key="2">
    <source>
        <dbReference type="ARBA" id="ARBA00004236"/>
    </source>
</evidence>
<dbReference type="InterPro" id="IPR055414">
    <property type="entry name" value="LRR_R13L4/SHOC2-like"/>
</dbReference>
<evidence type="ECO:0000256" key="3">
    <source>
        <dbReference type="ARBA" id="ARBA00022475"/>
    </source>
</evidence>
<proteinExistence type="predicted"/>
<dbReference type="InterPro" id="IPR032675">
    <property type="entry name" value="LRR_dom_sf"/>
</dbReference>
<evidence type="ECO:0000256" key="1">
    <source>
        <dbReference type="ARBA" id="ARBA00004167"/>
    </source>
</evidence>
<keyword evidence="8 11" id="KW-1133">Transmembrane helix</keyword>
<keyword evidence="15" id="KW-1185">Reference proteome</keyword>
<keyword evidence="6" id="KW-0732">Signal</keyword>
<dbReference type="Proteomes" id="UP001280121">
    <property type="component" value="Unassembled WGS sequence"/>
</dbReference>
<feature type="domain" description="Leucine-rich repeat-containing N-terminal plant-type" evidence="12">
    <location>
        <begin position="70"/>
        <end position="108"/>
    </location>
</feature>
<dbReference type="Gene3D" id="3.80.10.10">
    <property type="entry name" value="Ribonuclease Inhibitor"/>
    <property type="match status" value="3"/>
</dbReference>
<keyword evidence="7" id="KW-0677">Repeat</keyword>
<dbReference type="FunFam" id="3.80.10.10:FF:000129">
    <property type="entry name" value="Leucine-rich repeat receptor-like kinase"/>
    <property type="match status" value="1"/>
</dbReference>
<keyword evidence="5 11" id="KW-0812">Transmembrane</keyword>
<gene>
    <name evidence="14" type="ORF">Ddye_030666</name>
</gene>
<dbReference type="AlphaFoldDB" id="A0AAD9TGT7"/>
<feature type="domain" description="Disease resistance R13L4/SHOC-2-like LRR" evidence="13">
    <location>
        <begin position="117"/>
        <end position="242"/>
    </location>
</feature>
<evidence type="ECO:0000256" key="9">
    <source>
        <dbReference type="ARBA" id="ARBA00023136"/>
    </source>
</evidence>
<protein>
    <recommendedName>
        <fullName evidence="16">Leucine-rich repeat-containing N-terminal plant-type domain-containing protein</fullName>
    </recommendedName>
</protein>
<evidence type="ECO:0000256" key="6">
    <source>
        <dbReference type="ARBA" id="ARBA00022729"/>
    </source>
</evidence>
<dbReference type="GO" id="GO:0005886">
    <property type="term" value="C:plasma membrane"/>
    <property type="evidence" value="ECO:0007669"/>
    <property type="project" value="UniProtKB-SubCell"/>
</dbReference>
<organism evidence="14 15">
    <name type="scientific">Dipteronia dyeriana</name>
    <dbReference type="NCBI Taxonomy" id="168575"/>
    <lineage>
        <taxon>Eukaryota</taxon>
        <taxon>Viridiplantae</taxon>
        <taxon>Streptophyta</taxon>
        <taxon>Embryophyta</taxon>
        <taxon>Tracheophyta</taxon>
        <taxon>Spermatophyta</taxon>
        <taxon>Magnoliopsida</taxon>
        <taxon>eudicotyledons</taxon>
        <taxon>Gunneridae</taxon>
        <taxon>Pentapetalae</taxon>
        <taxon>rosids</taxon>
        <taxon>malvids</taxon>
        <taxon>Sapindales</taxon>
        <taxon>Sapindaceae</taxon>
        <taxon>Hippocastanoideae</taxon>
        <taxon>Acereae</taxon>
        <taxon>Dipteronia</taxon>
    </lineage>
</organism>
<reference evidence="14" key="1">
    <citation type="journal article" date="2023" name="Plant J.">
        <title>Genome sequences and population genomics provide insights into the demographic history, inbreeding, and mutation load of two 'living fossil' tree species of Dipteronia.</title>
        <authorList>
            <person name="Feng Y."/>
            <person name="Comes H.P."/>
            <person name="Chen J."/>
            <person name="Zhu S."/>
            <person name="Lu R."/>
            <person name="Zhang X."/>
            <person name="Li P."/>
            <person name="Qiu J."/>
            <person name="Olsen K.M."/>
            <person name="Qiu Y."/>
        </authorList>
    </citation>
    <scope>NUCLEOTIDE SEQUENCE</scope>
    <source>
        <strain evidence="14">KIB01</strain>
    </source>
</reference>
<evidence type="ECO:0000256" key="4">
    <source>
        <dbReference type="ARBA" id="ARBA00022614"/>
    </source>
</evidence>
<keyword evidence="3" id="KW-1003">Cell membrane</keyword>
<dbReference type="Pfam" id="PF08263">
    <property type="entry name" value="LRRNT_2"/>
    <property type="match status" value="1"/>
</dbReference>
<comment type="caution">
    <text evidence="14">The sequence shown here is derived from an EMBL/GenBank/DDBJ whole genome shotgun (WGS) entry which is preliminary data.</text>
</comment>
<dbReference type="EMBL" id="JANJYI010000009">
    <property type="protein sequence ID" value="KAK2635874.1"/>
    <property type="molecule type" value="Genomic_DNA"/>
</dbReference>
<evidence type="ECO:0000256" key="11">
    <source>
        <dbReference type="SAM" id="Phobius"/>
    </source>
</evidence>
<dbReference type="FunFam" id="3.80.10.10:FF:000299">
    <property type="entry name" value="Piriformospora indica-insensitive protein 2"/>
    <property type="match status" value="1"/>
</dbReference>
<evidence type="ECO:0000256" key="8">
    <source>
        <dbReference type="ARBA" id="ARBA00022989"/>
    </source>
</evidence>
<keyword evidence="4" id="KW-0433">Leucine-rich repeat</keyword>
<sequence length="288" mass="32027">MLKVSVLFETVGSGVRMGTKIVDRRLVGCLLSSSVVFVLFCLVFPLFVILVVPFASSTATFTTRNLAQNETDEVALRAFKLKIFRDAQGVLNSWNDSSHFCEWEGITCGYRRRRVTVLNISSKGLSGSLSPYIGNLSFLKRFVLYNNSIQGEIPHEFGRLRRLKYLILSNNSLVGEIPANLSHCSRLVELYVQGNKLVGKIPSKFDSLYNLEVLSLSRNNLTGQIPSFLGNLTSLKVLAVSYNSFGGNIPHSLGRLKNLTVLRLGVNNFFGTVPHSFYDLSSLEIFCV</sequence>
<feature type="transmembrane region" description="Helical" evidence="11">
    <location>
        <begin position="26"/>
        <end position="55"/>
    </location>
</feature>
<keyword evidence="10" id="KW-0675">Receptor</keyword>
<dbReference type="Pfam" id="PF23598">
    <property type="entry name" value="LRR_14"/>
    <property type="match status" value="1"/>
</dbReference>
<evidence type="ECO:0008006" key="16">
    <source>
        <dbReference type="Google" id="ProtNLM"/>
    </source>
</evidence>
<comment type="subcellular location">
    <subcellularLocation>
        <location evidence="2">Cell membrane</location>
    </subcellularLocation>
    <subcellularLocation>
        <location evidence="1">Membrane</location>
        <topology evidence="1">Single-pass membrane protein</topology>
    </subcellularLocation>
</comment>
<accession>A0AAD9TGT7</accession>
<evidence type="ECO:0000259" key="13">
    <source>
        <dbReference type="Pfam" id="PF23598"/>
    </source>
</evidence>